<accession>A0ABP9GL24</accession>
<gene>
    <name evidence="3" type="ORF">GCM10023224_33220</name>
</gene>
<dbReference type="InterPro" id="IPR052019">
    <property type="entry name" value="F420H2_bilvrd_red/Heme_oxyg"/>
</dbReference>
<keyword evidence="4" id="KW-1185">Reference proteome</keyword>
<keyword evidence="1" id="KW-0560">Oxidoreductase</keyword>
<proteinExistence type="predicted"/>
<evidence type="ECO:0000313" key="3">
    <source>
        <dbReference type="EMBL" id="GAA4947006.1"/>
    </source>
</evidence>
<reference evidence="4" key="1">
    <citation type="journal article" date="2019" name="Int. J. Syst. Evol. Microbiol.">
        <title>The Global Catalogue of Microorganisms (GCM) 10K type strain sequencing project: providing services to taxonomists for standard genome sequencing and annotation.</title>
        <authorList>
            <consortium name="The Broad Institute Genomics Platform"/>
            <consortium name="The Broad Institute Genome Sequencing Center for Infectious Disease"/>
            <person name="Wu L."/>
            <person name="Ma J."/>
        </authorList>
    </citation>
    <scope>NUCLEOTIDE SEQUENCE [LARGE SCALE GENOMIC DNA]</scope>
    <source>
        <strain evidence="4">JCM 18123</strain>
    </source>
</reference>
<dbReference type="RefSeq" id="WP_344141422.1">
    <property type="nucleotide sequence ID" value="NZ_BAABIK010000018.1"/>
</dbReference>
<dbReference type="Pfam" id="PF01243">
    <property type="entry name" value="PNPOx_N"/>
    <property type="match status" value="1"/>
</dbReference>
<dbReference type="PANTHER" id="PTHR35176">
    <property type="entry name" value="HEME OXYGENASE HI_0854-RELATED"/>
    <property type="match status" value="1"/>
</dbReference>
<feature type="domain" description="Pyridoxamine 5'-phosphate oxidase N-terminal" evidence="2">
    <location>
        <begin position="7"/>
        <end position="135"/>
    </location>
</feature>
<comment type="caution">
    <text evidence="3">The sequence shown here is derived from an EMBL/GenBank/DDBJ whole genome shotgun (WGS) entry which is preliminary data.</text>
</comment>
<dbReference type="Gene3D" id="2.30.110.10">
    <property type="entry name" value="Electron Transport, Fmn-binding Protein, Chain A"/>
    <property type="match status" value="1"/>
</dbReference>
<dbReference type="EMBL" id="BAABIK010000018">
    <property type="protein sequence ID" value="GAA4947006.1"/>
    <property type="molecule type" value="Genomic_DNA"/>
</dbReference>
<name>A0ABP9GL24_9ACTN</name>
<evidence type="ECO:0000259" key="2">
    <source>
        <dbReference type="Pfam" id="PF01243"/>
    </source>
</evidence>
<dbReference type="SUPFAM" id="SSF50475">
    <property type="entry name" value="FMN-binding split barrel"/>
    <property type="match status" value="1"/>
</dbReference>
<organism evidence="3 4">
    <name type="scientific">Streptomonospora halophila</name>
    <dbReference type="NCBI Taxonomy" id="427369"/>
    <lineage>
        <taxon>Bacteria</taxon>
        <taxon>Bacillati</taxon>
        <taxon>Actinomycetota</taxon>
        <taxon>Actinomycetes</taxon>
        <taxon>Streptosporangiales</taxon>
        <taxon>Nocardiopsidaceae</taxon>
        <taxon>Streptomonospora</taxon>
    </lineage>
</organism>
<dbReference type="InterPro" id="IPR012349">
    <property type="entry name" value="Split_barrel_FMN-bd"/>
</dbReference>
<protein>
    <submittedName>
        <fullName evidence="3">Pyridoxamine 5'-phosphate oxidase family protein</fullName>
    </submittedName>
</protein>
<dbReference type="Proteomes" id="UP001499993">
    <property type="component" value="Unassembled WGS sequence"/>
</dbReference>
<sequence length="152" mass="16986">MSALSGEQRRAFLAEPRVAAFSVSAGEGRAPLTVPIWYACEPGGDPWIITGRRSRKGRLIDEHGRFSLMVESVQPRVRYVSVEGPAERQPLTEDRLRTMTERYMLPEAVEGYFAAAWAARSELDDAVYVLRPERWLSADLSDHGGTTGHRVV</sequence>
<evidence type="ECO:0000256" key="1">
    <source>
        <dbReference type="ARBA" id="ARBA00023002"/>
    </source>
</evidence>
<evidence type="ECO:0000313" key="4">
    <source>
        <dbReference type="Proteomes" id="UP001499993"/>
    </source>
</evidence>
<dbReference type="InterPro" id="IPR011576">
    <property type="entry name" value="Pyridox_Oxase_N"/>
</dbReference>
<dbReference type="PANTHER" id="PTHR35176:SF6">
    <property type="entry name" value="HEME OXYGENASE HI_0854-RELATED"/>
    <property type="match status" value="1"/>
</dbReference>